<comment type="caution">
    <text evidence="2">The sequence shown here is derived from an EMBL/GenBank/DDBJ whole genome shotgun (WGS) entry which is preliminary data.</text>
</comment>
<evidence type="ECO:0000313" key="2">
    <source>
        <dbReference type="EMBL" id="KAJ8335248.1"/>
    </source>
</evidence>
<sequence length="203" mass="22579">MESGTRTRVKQEHNRFSSRAPPVDGGHVHDLATSQPRNNIGGWSAGLSQNTQVSITGQRPYSPTRTCPGMTSWSVTMSSSQQSLRSPPSSLSLHLPQTSRCYHGNQTPEIITRVQRSELRHRRLAPGPRTTDPCTEFENVNQRRFATARYGASASASWQNQLRSTERLRSQELKVTGPPCAENPWPFRGALAHTAPRRGPKLQ</sequence>
<keyword evidence="3" id="KW-1185">Reference proteome</keyword>
<gene>
    <name evidence="2" type="ORF">SKAU_G00408870</name>
</gene>
<protein>
    <submittedName>
        <fullName evidence="2">Uncharacterized protein</fullName>
    </submittedName>
</protein>
<dbReference type="EMBL" id="JAINUF010000021">
    <property type="protein sequence ID" value="KAJ8335248.1"/>
    <property type="molecule type" value="Genomic_DNA"/>
</dbReference>
<dbReference type="Proteomes" id="UP001152622">
    <property type="component" value="Chromosome 21"/>
</dbReference>
<feature type="region of interest" description="Disordered" evidence="1">
    <location>
        <begin position="1"/>
        <end position="45"/>
    </location>
</feature>
<evidence type="ECO:0000256" key="1">
    <source>
        <dbReference type="SAM" id="MobiDB-lite"/>
    </source>
</evidence>
<feature type="region of interest" description="Disordered" evidence="1">
    <location>
        <begin position="176"/>
        <end position="203"/>
    </location>
</feature>
<dbReference type="AlphaFoldDB" id="A0A9Q1IB44"/>
<name>A0A9Q1IB44_SYNKA</name>
<organism evidence="2 3">
    <name type="scientific">Synaphobranchus kaupii</name>
    <name type="common">Kaup's arrowtooth eel</name>
    <dbReference type="NCBI Taxonomy" id="118154"/>
    <lineage>
        <taxon>Eukaryota</taxon>
        <taxon>Metazoa</taxon>
        <taxon>Chordata</taxon>
        <taxon>Craniata</taxon>
        <taxon>Vertebrata</taxon>
        <taxon>Euteleostomi</taxon>
        <taxon>Actinopterygii</taxon>
        <taxon>Neopterygii</taxon>
        <taxon>Teleostei</taxon>
        <taxon>Anguilliformes</taxon>
        <taxon>Synaphobranchidae</taxon>
        <taxon>Synaphobranchus</taxon>
    </lineage>
</organism>
<accession>A0A9Q1IB44</accession>
<evidence type="ECO:0000313" key="3">
    <source>
        <dbReference type="Proteomes" id="UP001152622"/>
    </source>
</evidence>
<proteinExistence type="predicted"/>
<reference evidence="2" key="1">
    <citation type="journal article" date="2023" name="Science">
        <title>Genome structures resolve the early diversification of teleost fishes.</title>
        <authorList>
            <person name="Parey E."/>
            <person name="Louis A."/>
            <person name="Montfort J."/>
            <person name="Bouchez O."/>
            <person name="Roques C."/>
            <person name="Iampietro C."/>
            <person name="Lluch J."/>
            <person name="Castinel A."/>
            <person name="Donnadieu C."/>
            <person name="Desvignes T."/>
            <person name="Floi Bucao C."/>
            <person name="Jouanno E."/>
            <person name="Wen M."/>
            <person name="Mejri S."/>
            <person name="Dirks R."/>
            <person name="Jansen H."/>
            <person name="Henkel C."/>
            <person name="Chen W.J."/>
            <person name="Zahm M."/>
            <person name="Cabau C."/>
            <person name="Klopp C."/>
            <person name="Thompson A.W."/>
            <person name="Robinson-Rechavi M."/>
            <person name="Braasch I."/>
            <person name="Lecointre G."/>
            <person name="Bobe J."/>
            <person name="Postlethwait J.H."/>
            <person name="Berthelot C."/>
            <person name="Roest Crollius H."/>
            <person name="Guiguen Y."/>
        </authorList>
    </citation>
    <scope>NUCLEOTIDE SEQUENCE</scope>
    <source>
        <strain evidence="2">WJC10195</strain>
    </source>
</reference>